<dbReference type="EMBL" id="LR824542">
    <property type="protein sequence ID" value="CAH1635750.1"/>
    <property type="molecule type" value="Genomic_DNA"/>
</dbReference>
<sequence length="52" mass="6258">MTKEEFIKFLGIGQKKTYAQSVLLMVREYWVWVTLVLTAWVYRWANCACILR</sequence>
<evidence type="ECO:0000313" key="1">
    <source>
        <dbReference type="EMBL" id="CAH1635750.1"/>
    </source>
</evidence>
<protein>
    <submittedName>
        <fullName evidence="1">Uncharacterized protein</fullName>
    </submittedName>
</protein>
<proteinExistence type="predicted"/>
<name>A0A9P0N0U0_SPOLI</name>
<keyword evidence="2" id="KW-1185">Reference proteome</keyword>
<organism evidence="1 2">
    <name type="scientific">Spodoptera littoralis</name>
    <name type="common">Egyptian cotton leafworm</name>
    <dbReference type="NCBI Taxonomy" id="7109"/>
    <lineage>
        <taxon>Eukaryota</taxon>
        <taxon>Metazoa</taxon>
        <taxon>Ecdysozoa</taxon>
        <taxon>Arthropoda</taxon>
        <taxon>Hexapoda</taxon>
        <taxon>Insecta</taxon>
        <taxon>Pterygota</taxon>
        <taxon>Neoptera</taxon>
        <taxon>Endopterygota</taxon>
        <taxon>Lepidoptera</taxon>
        <taxon>Glossata</taxon>
        <taxon>Ditrysia</taxon>
        <taxon>Noctuoidea</taxon>
        <taxon>Noctuidae</taxon>
        <taxon>Amphipyrinae</taxon>
        <taxon>Spodoptera</taxon>
    </lineage>
</organism>
<dbReference type="Proteomes" id="UP001153321">
    <property type="component" value="Chromosome 11"/>
</dbReference>
<accession>A0A9P0N0U0</accession>
<evidence type="ECO:0000313" key="2">
    <source>
        <dbReference type="Proteomes" id="UP001153321"/>
    </source>
</evidence>
<dbReference type="AlphaFoldDB" id="A0A9P0N0U0"/>
<reference evidence="1" key="1">
    <citation type="submission" date="2022-02" db="EMBL/GenBank/DDBJ databases">
        <authorList>
            <person name="King R."/>
        </authorList>
    </citation>
    <scope>NUCLEOTIDE SEQUENCE</scope>
</reference>
<gene>
    <name evidence="1" type="ORF">SPLIT_LOCUS1112</name>
</gene>